<reference evidence="9" key="1">
    <citation type="submission" date="2020-02" db="EMBL/GenBank/DDBJ databases">
        <title>Bird 10,000 Genomes (B10K) Project - Family phase.</title>
        <authorList>
            <person name="Zhang G."/>
        </authorList>
    </citation>
    <scope>NUCLEOTIDE SEQUENCE</scope>
    <source>
        <strain evidence="9">B10K-DU-023-52</strain>
        <tissue evidence="9">Mixed tissue sample</tissue>
    </source>
</reference>
<dbReference type="PANTHER" id="PTHR21603">
    <property type="entry name" value="ANTIGEN KI-67-LIKE PROTEIN"/>
    <property type="match status" value="1"/>
</dbReference>
<gene>
    <name evidence="9" type="primary">Cdca2_0</name>
    <name evidence="9" type="ORF">SPIPAS_R09264</name>
</gene>
<feature type="domain" description="PP1-binding" evidence="8">
    <location>
        <begin position="13"/>
        <end position="60"/>
    </location>
</feature>
<dbReference type="GO" id="GO:0005694">
    <property type="term" value="C:chromosome"/>
    <property type="evidence" value="ECO:0007669"/>
    <property type="project" value="TreeGrafter"/>
</dbReference>
<dbReference type="OrthoDB" id="9947694at2759"/>
<dbReference type="Pfam" id="PF15276">
    <property type="entry name" value="PP1_bind"/>
    <property type="match status" value="1"/>
</dbReference>
<evidence type="ECO:0000256" key="2">
    <source>
        <dbReference type="ARBA" id="ARBA00022499"/>
    </source>
</evidence>
<evidence type="ECO:0000256" key="7">
    <source>
        <dbReference type="SAM" id="MobiDB-lite"/>
    </source>
</evidence>
<keyword evidence="4" id="KW-0832">Ubl conjugation</keyword>
<dbReference type="GO" id="GO:0005634">
    <property type="term" value="C:nucleus"/>
    <property type="evidence" value="ECO:0007669"/>
    <property type="project" value="UniProtKB-SubCell"/>
</dbReference>
<feature type="compositionally biased region" description="Polar residues" evidence="7">
    <location>
        <begin position="154"/>
        <end position="163"/>
    </location>
</feature>
<feature type="non-terminal residue" evidence="9">
    <location>
        <position position="1"/>
    </location>
</feature>
<evidence type="ECO:0000313" key="9">
    <source>
        <dbReference type="EMBL" id="NXX67534.1"/>
    </source>
</evidence>
<evidence type="ECO:0000256" key="4">
    <source>
        <dbReference type="ARBA" id="ARBA00022843"/>
    </source>
</evidence>
<evidence type="ECO:0000259" key="8">
    <source>
        <dbReference type="Pfam" id="PF15276"/>
    </source>
</evidence>
<keyword evidence="10" id="KW-1185">Reference proteome</keyword>
<evidence type="ECO:0000313" key="10">
    <source>
        <dbReference type="Proteomes" id="UP000618746"/>
    </source>
</evidence>
<evidence type="ECO:0000256" key="6">
    <source>
        <dbReference type="ARBA" id="ARBA00023306"/>
    </source>
</evidence>
<name>A0A852JR43_SPIPA</name>
<organism evidence="9 10">
    <name type="scientific">Spizella passerina</name>
    <name type="common">Chipping sparrow</name>
    <dbReference type="NCBI Taxonomy" id="40210"/>
    <lineage>
        <taxon>Eukaryota</taxon>
        <taxon>Metazoa</taxon>
        <taxon>Chordata</taxon>
        <taxon>Craniata</taxon>
        <taxon>Vertebrata</taxon>
        <taxon>Euteleostomi</taxon>
        <taxon>Archelosauria</taxon>
        <taxon>Archosauria</taxon>
        <taxon>Dinosauria</taxon>
        <taxon>Saurischia</taxon>
        <taxon>Theropoda</taxon>
        <taxon>Coelurosauria</taxon>
        <taxon>Aves</taxon>
        <taxon>Neognathae</taxon>
        <taxon>Neoaves</taxon>
        <taxon>Telluraves</taxon>
        <taxon>Australaves</taxon>
        <taxon>Passeriformes</taxon>
        <taxon>Passerellidae</taxon>
        <taxon>Spizella</taxon>
    </lineage>
</organism>
<comment type="subcellular location">
    <subcellularLocation>
        <location evidence="1">Nucleus</location>
    </subcellularLocation>
</comment>
<dbReference type="EMBL" id="WBNQ01038799">
    <property type="protein sequence ID" value="NXX67534.1"/>
    <property type="molecule type" value="Genomic_DNA"/>
</dbReference>
<dbReference type="GO" id="GO:0051983">
    <property type="term" value="P:regulation of chromosome segregation"/>
    <property type="evidence" value="ECO:0007669"/>
    <property type="project" value="TreeGrafter"/>
</dbReference>
<feature type="non-terminal residue" evidence="9">
    <location>
        <position position="163"/>
    </location>
</feature>
<keyword evidence="2" id="KW-1017">Isopeptide bond</keyword>
<protein>
    <submittedName>
        <fullName evidence="9">CDCA2 protein</fullName>
    </submittedName>
</protein>
<sequence>IPTESADSSKTPKKKKVTFGEVLSPEIFDQSLPANTPLRRGASPGCAQGQSPWKRPGLSEEPLPLLDFGWDEEGVEPLPEFLEGSEAPAEAPAPVEIAEAPAPTDKPDVVTTRSATKRKQCRAMAQDPDGSSSGATNTENNKDTKNPRSKIQRQKNPSTAAPK</sequence>
<keyword evidence="6" id="KW-0131">Cell cycle</keyword>
<feature type="compositionally biased region" description="Low complexity" evidence="7">
    <location>
        <begin position="86"/>
        <end position="103"/>
    </location>
</feature>
<evidence type="ECO:0000256" key="5">
    <source>
        <dbReference type="ARBA" id="ARBA00023242"/>
    </source>
</evidence>
<keyword evidence="3" id="KW-0597">Phosphoprotein</keyword>
<dbReference type="GO" id="GO:0007088">
    <property type="term" value="P:regulation of mitotic nuclear division"/>
    <property type="evidence" value="ECO:0007669"/>
    <property type="project" value="TreeGrafter"/>
</dbReference>
<comment type="caution">
    <text evidence="9">The sequence shown here is derived from an EMBL/GenBank/DDBJ whole genome shotgun (WGS) entry which is preliminary data.</text>
</comment>
<dbReference type="PANTHER" id="PTHR21603:SF16">
    <property type="entry name" value="CELL DIVISION CYCLE-ASSOCIATED PROTEIN 2"/>
    <property type="match status" value="1"/>
</dbReference>
<dbReference type="InterPro" id="IPR029334">
    <property type="entry name" value="PP1-bd"/>
</dbReference>
<dbReference type="AlphaFoldDB" id="A0A852JR43"/>
<evidence type="ECO:0000256" key="3">
    <source>
        <dbReference type="ARBA" id="ARBA00022553"/>
    </source>
</evidence>
<keyword evidence="5" id="KW-0539">Nucleus</keyword>
<proteinExistence type="predicted"/>
<evidence type="ECO:0000256" key="1">
    <source>
        <dbReference type="ARBA" id="ARBA00004123"/>
    </source>
</evidence>
<dbReference type="Proteomes" id="UP000618746">
    <property type="component" value="Unassembled WGS sequence"/>
</dbReference>
<accession>A0A852JR43</accession>
<feature type="compositionally biased region" description="Polar residues" evidence="7">
    <location>
        <begin position="129"/>
        <end position="139"/>
    </location>
</feature>
<feature type="region of interest" description="Disordered" evidence="7">
    <location>
        <begin position="1"/>
        <end position="163"/>
    </location>
</feature>